<accession>A0ABC9CDJ5</accession>
<protein>
    <submittedName>
        <fullName evidence="1">Uncharacterized protein</fullName>
    </submittedName>
</protein>
<dbReference type="EMBL" id="OZ075113">
    <property type="protein sequence ID" value="CAL5019337.1"/>
    <property type="molecule type" value="Genomic_DNA"/>
</dbReference>
<dbReference type="AlphaFoldDB" id="A0ABC9CDJ5"/>
<name>A0ABC9CDJ5_9POAL</name>
<evidence type="ECO:0000313" key="1">
    <source>
        <dbReference type="EMBL" id="CAL5019337.1"/>
    </source>
</evidence>
<sequence>MEYRPEDAAWRSWFSPAALASWLARFCSGSNSDDHDELAGDGDNRSTAALMAAGAAARYLTYSPHKIKFA</sequence>
<evidence type="ECO:0000313" key="2">
    <source>
        <dbReference type="Proteomes" id="UP001497457"/>
    </source>
</evidence>
<dbReference type="Proteomes" id="UP001497457">
    <property type="component" value="Chromosome 3rd"/>
</dbReference>
<gene>
    <name evidence="1" type="ORF">URODEC1_LOCUS74698</name>
</gene>
<proteinExistence type="predicted"/>
<organism evidence="1 2">
    <name type="scientific">Urochloa decumbens</name>
    <dbReference type="NCBI Taxonomy" id="240449"/>
    <lineage>
        <taxon>Eukaryota</taxon>
        <taxon>Viridiplantae</taxon>
        <taxon>Streptophyta</taxon>
        <taxon>Embryophyta</taxon>
        <taxon>Tracheophyta</taxon>
        <taxon>Spermatophyta</taxon>
        <taxon>Magnoliopsida</taxon>
        <taxon>Liliopsida</taxon>
        <taxon>Poales</taxon>
        <taxon>Poaceae</taxon>
        <taxon>PACMAD clade</taxon>
        <taxon>Panicoideae</taxon>
        <taxon>Panicodae</taxon>
        <taxon>Paniceae</taxon>
        <taxon>Melinidinae</taxon>
        <taxon>Urochloa</taxon>
    </lineage>
</organism>
<reference evidence="1" key="1">
    <citation type="submission" date="2024-10" db="EMBL/GenBank/DDBJ databases">
        <authorList>
            <person name="Ryan C."/>
        </authorList>
    </citation>
    <scope>NUCLEOTIDE SEQUENCE [LARGE SCALE GENOMIC DNA]</scope>
</reference>
<keyword evidence="2" id="KW-1185">Reference proteome</keyword>